<dbReference type="InterPro" id="IPR005744">
    <property type="entry name" value="Hy-lIII"/>
</dbReference>
<keyword evidence="8" id="KW-1185">Reference proteome</keyword>
<keyword evidence="6" id="KW-0862">Zinc</keyword>
<dbReference type="NCBIfam" id="TIGR01065">
    <property type="entry name" value="hlyIII"/>
    <property type="match status" value="1"/>
</dbReference>
<evidence type="ECO:0000256" key="1">
    <source>
        <dbReference type="ARBA" id="ARBA00004127"/>
    </source>
</evidence>
<reference evidence="7 8" key="1">
    <citation type="submission" date="2019-08" db="EMBL/GenBank/DDBJ databases">
        <authorList>
            <person name="Chang H.C."/>
            <person name="Mun S.Y."/>
        </authorList>
    </citation>
    <scope>NUCLEOTIDE SEQUENCE [LARGE SCALE GENOMIC DNA]</scope>
    <source>
        <strain evidence="7 8">SK</strain>
    </source>
</reference>
<evidence type="ECO:0000313" key="8">
    <source>
        <dbReference type="Proteomes" id="UP000516446"/>
    </source>
</evidence>
<dbReference type="GO" id="GO:0046872">
    <property type="term" value="F:metal ion binding"/>
    <property type="evidence" value="ECO:0007669"/>
    <property type="project" value="UniProtKB-KW"/>
</dbReference>
<proteinExistence type="inferred from homology"/>
<gene>
    <name evidence="7" type="ORF">FY536_03270</name>
</gene>
<dbReference type="GO" id="GO:0016020">
    <property type="term" value="C:membrane"/>
    <property type="evidence" value="ECO:0007669"/>
    <property type="project" value="InterPro"/>
</dbReference>
<dbReference type="AlphaFoldDB" id="A0A7H1MLM6"/>
<dbReference type="OMA" id="NAWTHLV"/>
<dbReference type="PANTHER" id="PTHR20855">
    <property type="entry name" value="ADIPOR/PROGESTIN RECEPTOR-RELATED"/>
    <property type="match status" value="1"/>
</dbReference>
<keyword evidence="5" id="KW-0472">Membrane</keyword>
<dbReference type="EMBL" id="CP043431">
    <property type="protein sequence ID" value="QNT64362.1"/>
    <property type="molecule type" value="Genomic_DNA"/>
</dbReference>
<evidence type="ECO:0000313" key="7">
    <source>
        <dbReference type="EMBL" id="QNT64362.1"/>
    </source>
</evidence>
<dbReference type="RefSeq" id="WP_013989438.1">
    <property type="nucleotide sequence ID" value="NZ_CP026847.1"/>
</dbReference>
<dbReference type="GO" id="GO:0140911">
    <property type="term" value="F:pore-forming activity"/>
    <property type="evidence" value="ECO:0007669"/>
    <property type="project" value="InterPro"/>
</dbReference>
<dbReference type="GO" id="GO:0012505">
    <property type="term" value="C:endomembrane system"/>
    <property type="evidence" value="ECO:0007669"/>
    <property type="project" value="UniProtKB-SubCell"/>
</dbReference>
<dbReference type="Proteomes" id="UP000516446">
    <property type="component" value="Chromosome"/>
</dbReference>
<sequence length="214" mass="24664">MKLDITNHKTVIYEIWNAITHGIALIISLILIVSLIQRGNLHHLPFYQMTSLWVYSGTLLLLYLASTLFHCLAFTSAYRFFQIFDHSNIFLLIAGTYTPYCLITLNNQKGFILLILIWILAISGILNHVLSHGRHQKIETTFYIIMGWLCLLTGKELYQNLSTTGFWLLVSGGLVFTIGAFIYSFSKIPGLHLIWHFFVMAGTWLMFFSIYFNI</sequence>
<keyword evidence="6" id="KW-0479">Metal-binding</keyword>
<keyword evidence="3" id="KW-0812">Transmembrane</keyword>
<evidence type="ECO:0000256" key="2">
    <source>
        <dbReference type="ARBA" id="ARBA00008488"/>
    </source>
</evidence>
<accession>A0A7H1MLM6</accession>
<evidence type="ECO:0000256" key="4">
    <source>
        <dbReference type="ARBA" id="ARBA00022989"/>
    </source>
</evidence>
<feature type="binding site" evidence="6">
    <location>
        <position position="196"/>
    </location>
    <ligand>
        <name>Zn(2+)</name>
        <dbReference type="ChEBI" id="CHEBI:29105"/>
    </ligand>
</feature>
<comment type="similarity">
    <text evidence="2">Belongs to the UPF0073 (Hly-III) family.</text>
</comment>
<evidence type="ECO:0000256" key="6">
    <source>
        <dbReference type="PIRSR" id="PIRSR604254-1"/>
    </source>
</evidence>
<dbReference type="InterPro" id="IPR004254">
    <property type="entry name" value="AdipoR/HlyIII-related"/>
</dbReference>
<evidence type="ECO:0000256" key="3">
    <source>
        <dbReference type="ARBA" id="ARBA00022692"/>
    </source>
</evidence>
<name>A0A7H1MLM6_9LACO</name>
<dbReference type="Pfam" id="PF03006">
    <property type="entry name" value="HlyIII"/>
    <property type="match status" value="1"/>
</dbReference>
<evidence type="ECO:0000256" key="5">
    <source>
        <dbReference type="ARBA" id="ARBA00023136"/>
    </source>
</evidence>
<organism evidence="7 8">
    <name type="scientific">Weissella koreensis</name>
    <dbReference type="NCBI Taxonomy" id="165096"/>
    <lineage>
        <taxon>Bacteria</taxon>
        <taxon>Bacillati</taxon>
        <taxon>Bacillota</taxon>
        <taxon>Bacilli</taxon>
        <taxon>Lactobacillales</taxon>
        <taxon>Lactobacillaceae</taxon>
        <taxon>Weissella</taxon>
    </lineage>
</organism>
<dbReference type="PANTHER" id="PTHR20855:SF129">
    <property type="entry name" value="HEMOLYSIN-3 HOMOLOG"/>
    <property type="match status" value="1"/>
</dbReference>
<keyword evidence="4" id="KW-1133">Transmembrane helix</keyword>
<comment type="subcellular location">
    <subcellularLocation>
        <location evidence="1">Endomembrane system</location>
        <topology evidence="1">Multi-pass membrane protein</topology>
    </subcellularLocation>
</comment>
<feature type="binding site" evidence="6">
    <location>
        <position position="192"/>
    </location>
    <ligand>
        <name>Zn(2+)</name>
        <dbReference type="ChEBI" id="CHEBI:29105"/>
    </ligand>
</feature>
<protein>
    <submittedName>
        <fullName evidence="7">Hemolysin III family protein</fullName>
    </submittedName>
</protein>
<feature type="binding site" evidence="6">
    <location>
        <position position="70"/>
    </location>
    <ligand>
        <name>Zn(2+)</name>
        <dbReference type="ChEBI" id="CHEBI:29105"/>
    </ligand>
</feature>